<protein>
    <recommendedName>
        <fullName evidence="4">SNF5-domain-containing protein</fullName>
    </recommendedName>
</protein>
<feature type="compositionally biased region" description="Basic residues" evidence="1">
    <location>
        <begin position="498"/>
        <end position="511"/>
    </location>
</feature>
<dbReference type="Proteomes" id="UP000008493">
    <property type="component" value="Unassembled WGS sequence"/>
</dbReference>
<evidence type="ECO:0000313" key="3">
    <source>
        <dbReference type="Proteomes" id="UP000008493"/>
    </source>
</evidence>
<dbReference type="OMA" id="DGQHPNY"/>
<feature type="region of interest" description="Disordered" evidence="1">
    <location>
        <begin position="969"/>
        <end position="1010"/>
    </location>
</feature>
<feature type="compositionally biased region" description="Low complexity" evidence="1">
    <location>
        <begin position="734"/>
        <end position="749"/>
    </location>
</feature>
<feature type="compositionally biased region" description="Gly residues" evidence="1">
    <location>
        <begin position="886"/>
        <end position="896"/>
    </location>
</feature>
<feature type="compositionally biased region" description="Low complexity" evidence="1">
    <location>
        <begin position="690"/>
        <end position="709"/>
    </location>
</feature>
<dbReference type="GO" id="GO:0000993">
    <property type="term" value="F:RNA polymerase II complex binding"/>
    <property type="evidence" value="ECO:0007669"/>
    <property type="project" value="TreeGrafter"/>
</dbReference>
<dbReference type="GO" id="GO:0000228">
    <property type="term" value="C:nuclear chromosome"/>
    <property type="evidence" value="ECO:0007669"/>
    <property type="project" value="InterPro"/>
</dbReference>
<feature type="compositionally biased region" description="Polar residues" evidence="1">
    <location>
        <begin position="721"/>
        <end position="733"/>
    </location>
</feature>
<reference evidence="3" key="1">
    <citation type="journal article" date="2012" name="Proc. Natl. Acad. Sci. U.S.A.">
        <title>Genome sequence of the button mushroom Agaricus bisporus reveals mechanisms governing adaptation to a humic-rich ecological niche.</title>
        <authorList>
            <person name="Morin E."/>
            <person name="Kohler A."/>
            <person name="Baker A.R."/>
            <person name="Foulongne-Oriol M."/>
            <person name="Lombard V."/>
            <person name="Nagy L.G."/>
            <person name="Ohm R.A."/>
            <person name="Patyshakuliyeva A."/>
            <person name="Brun A."/>
            <person name="Aerts A.L."/>
            <person name="Bailey A.M."/>
            <person name="Billette C."/>
            <person name="Coutinho P.M."/>
            <person name="Deakin G."/>
            <person name="Doddapaneni H."/>
            <person name="Floudas D."/>
            <person name="Grimwood J."/>
            <person name="Hilden K."/>
            <person name="Kuees U."/>
            <person name="LaButti K.M."/>
            <person name="Lapidus A."/>
            <person name="Lindquist E.A."/>
            <person name="Lucas S.M."/>
            <person name="Murat C."/>
            <person name="Riley R.W."/>
            <person name="Salamov A.A."/>
            <person name="Schmutz J."/>
            <person name="Subramanian V."/>
            <person name="Woesten H.A.B."/>
            <person name="Xu J."/>
            <person name="Eastwood D.C."/>
            <person name="Foster G.D."/>
            <person name="Sonnenberg A.S."/>
            <person name="Cullen D."/>
            <person name="de Vries R.P."/>
            <person name="Lundell T."/>
            <person name="Hibbett D.S."/>
            <person name="Henrissat B."/>
            <person name="Burton K.S."/>
            <person name="Kerrigan R.W."/>
            <person name="Challen M.P."/>
            <person name="Grigoriev I.V."/>
            <person name="Martin F."/>
        </authorList>
    </citation>
    <scope>NUCLEOTIDE SEQUENCE [LARGE SCALE GENOMIC DNA]</scope>
    <source>
        <strain evidence="3">JB137-S8 / ATCC MYA-4627 / FGSC 10392</strain>
    </source>
</reference>
<organism evidence="2 3">
    <name type="scientific">Agaricus bisporus var. burnettii (strain JB137-S8 / ATCC MYA-4627 / FGSC 10392)</name>
    <name type="common">White button mushroom</name>
    <dbReference type="NCBI Taxonomy" id="597362"/>
    <lineage>
        <taxon>Eukaryota</taxon>
        <taxon>Fungi</taxon>
        <taxon>Dikarya</taxon>
        <taxon>Basidiomycota</taxon>
        <taxon>Agaricomycotina</taxon>
        <taxon>Agaricomycetes</taxon>
        <taxon>Agaricomycetidae</taxon>
        <taxon>Agaricales</taxon>
        <taxon>Agaricineae</taxon>
        <taxon>Agaricaceae</taxon>
        <taxon>Agaricus</taxon>
    </lineage>
</organism>
<dbReference type="eggNOG" id="KOG1649">
    <property type="taxonomic scope" value="Eukaryota"/>
</dbReference>
<feature type="region of interest" description="Disordered" evidence="1">
    <location>
        <begin position="1"/>
        <end position="90"/>
    </location>
</feature>
<dbReference type="RefSeq" id="XP_007331047.1">
    <property type="nucleotide sequence ID" value="XM_007330985.1"/>
</dbReference>
<feature type="compositionally biased region" description="Low complexity" evidence="1">
    <location>
        <begin position="635"/>
        <end position="658"/>
    </location>
</feature>
<keyword evidence="3" id="KW-1185">Reference proteome</keyword>
<feature type="compositionally biased region" description="Polar residues" evidence="1">
    <location>
        <begin position="614"/>
        <end position="627"/>
    </location>
</feature>
<feature type="compositionally biased region" description="Low complexity" evidence="1">
    <location>
        <begin position="995"/>
        <end position="1008"/>
    </location>
</feature>
<dbReference type="GeneID" id="18822429"/>
<name>K5WSJ0_AGABU</name>
<feature type="compositionally biased region" description="Pro residues" evidence="1">
    <location>
        <begin position="150"/>
        <end position="174"/>
    </location>
</feature>
<feature type="compositionally biased region" description="Polar residues" evidence="1">
    <location>
        <begin position="583"/>
        <end position="605"/>
    </location>
</feature>
<dbReference type="KEGG" id="abp:AGABI1DRAFT107579"/>
<gene>
    <name evidence="2" type="ORF">AGABI1DRAFT_107579</name>
</gene>
<evidence type="ECO:0008006" key="4">
    <source>
        <dbReference type="Google" id="ProtNLM"/>
    </source>
</evidence>
<dbReference type="InParanoid" id="K5WSJ0"/>
<feature type="compositionally biased region" description="Polar residues" evidence="1">
    <location>
        <begin position="394"/>
        <end position="417"/>
    </location>
</feature>
<feature type="compositionally biased region" description="Basic and acidic residues" evidence="1">
    <location>
        <begin position="1723"/>
        <end position="1741"/>
    </location>
</feature>
<feature type="compositionally biased region" description="Basic and acidic residues" evidence="1">
    <location>
        <begin position="1678"/>
        <end position="1690"/>
    </location>
</feature>
<feature type="compositionally biased region" description="Pro residues" evidence="1">
    <location>
        <begin position="78"/>
        <end position="87"/>
    </location>
</feature>
<feature type="compositionally biased region" description="Polar residues" evidence="1">
    <location>
        <begin position="1808"/>
        <end position="1821"/>
    </location>
</feature>
<feature type="compositionally biased region" description="Pro residues" evidence="1">
    <location>
        <begin position="1580"/>
        <end position="1594"/>
    </location>
</feature>
<feature type="region of interest" description="Disordered" evidence="1">
    <location>
        <begin position="866"/>
        <end position="953"/>
    </location>
</feature>
<dbReference type="GO" id="GO:0031124">
    <property type="term" value="P:mRNA 3'-end processing"/>
    <property type="evidence" value="ECO:0007669"/>
    <property type="project" value="TreeGrafter"/>
</dbReference>
<feature type="compositionally biased region" description="Polar residues" evidence="1">
    <location>
        <begin position="62"/>
        <end position="74"/>
    </location>
</feature>
<feature type="compositionally biased region" description="Low complexity" evidence="1">
    <location>
        <begin position="320"/>
        <end position="338"/>
    </location>
</feature>
<dbReference type="PANTHER" id="PTHR12460:SF0">
    <property type="entry name" value="CID DOMAIN-CONTAINING PROTEIN-RELATED"/>
    <property type="match status" value="1"/>
</dbReference>
<dbReference type="InterPro" id="IPR006939">
    <property type="entry name" value="SNF5"/>
</dbReference>
<feature type="region of interest" description="Disordered" evidence="1">
    <location>
        <begin position="378"/>
        <end position="417"/>
    </location>
</feature>
<dbReference type="HOGENOM" id="CLU_001742_1_0_1"/>
<feature type="compositionally biased region" description="Polar residues" evidence="1">
    <location>
        <begin position="981"/>
        <end position="994"/>
    </location>
</feature>
<feature type="compositionally biased region" description="Low complexity" evidence="1">
    <location>
        <begin position="1698"/>
        <end position="1709"/>
    </location>
</feature>
<sequence length="1911" mass="206070">MTVGCSPGRSGSEWVWGGEGRGGEEERTRGRDRDLDLDLGRSSGWQRTGKLSCASAEEKGSAPSSLPRTTQTDDGSLPRPPLRPPPSAGARGLGVRFVTAVVCVVAESLRQSIHAVSLFCFPIPVLLFSPSLPPPSPPIARLPAVFSSPPPGLLPHPSSAPPSPPRLSRPPSEAPAPGQQLPLPLFPNTLLGSDNVFAYRGALGQPCSLLRPATTYSTKTMSNPNMYASQSFAPGSNTNAAGINPAMLAAGFPSGPIGPHQQQQQQHKFPSNAFSGAVNPAQLMGATAGGGGGGLAMAMNLNAMNPNANAMNSGMNPAQLLQQQQQQQQQQQHGMMNGSMGGLSGSGMNMNMISMNNAMNNSMNMSGMSGMAGPGGINPAALSQAGHFGFDPMAQSQQHPSLHQASPPQAQQQNVPPLTPQQQMMLGALNMTREQFLSLSQQERQQAWMTLLGQMQPLNSNSNHGASQQQQQMMPPPAPPQSQGGSISDPGRPPTSQGHHRPSTAQGHHRPPNVQGQPRPPTAQGMQIHRPPTAQGMQRPPTASGHRGPGPSSTPHTPNAAHIASGMGPMQLRPPTAQDQRHNPSGQQTRPSTAQGMPQTPNNPNAHIAPGNRPPNSQHGIGQQISRPGTAMSHGSPGSASGSASAQSPGARPPSRASEQTFTMNGYLKQPQQQQMAQQSQPNPYPVTPQQPQTPYVQKQQMQQGHQEQFGFAPMNPPATPQSQAAMQGNMVNQQTPQPHQQQQQQMMQANSPFNTNFPGGGMQGSPPPMSIPGSPYRNAKRKIDSSHMGGITPVMSPMGPPSMMPSRMSMSGSSSTDLSALGGMNGMPGTPTAPVHQGQNLIQSPRPPNTNEMMNSNTNFNPATMAMSGGPAQGPPQTPVRQGSMMGGGTPGMGMGNASPMAQALAQQQQQHHHHQQQQARQQSLPSGASPMPKEPGSVGMGGMRASVPPAIPGPNVVGPIARASSTASVTTASGPSAPNVPSSTISGGNTLPASDSTTSTASSSVAGQIPPLPTNVQLNPAITQITNVPLVDSLKLIPEISDEQLVEVKGWLKTDKEYEVVMRKMKERMASEMRGLFGGAMWWEKAAPDVDVNRWKRGRENFDVRYPLRRGKEKEGRERRKRQREGLRLPRKLDLEESERPEQLVPIRLEFDVEHHKMRDTFVWNLNDPVVTPETFAQSIVDDYSLNPNYHSVIVKQIQEQLGDYKAHSLSYDQDSGELVIDLTSDTPVVQGTLDDAQRKWWEAWRKRMRMEGRAGIGGSRSRRTKKKRKLDETGDLIGATMGSKVKVEEDEKNVVMTDVSMDVEEFGRPMAIDEIKLDEELMHEEMRILIKLDIIVGAMKLEDQFEWDLENETVTPEEFSEVYAQDLGLGGEFKTSIAHSIREQIQMYQKSLFLVGHFSDGTPIQDEELRQAFLPSLATGARPMDQVQAYTPLLNSEREKEMTKRRKRNQRGRRGIVIPDREPIRTYRTPAVGFPELDPATLALAAAANASGSRRAAAAAASLTIANMVASENGTAFIPAPTPMPSVPIPQPKEKKPKGLFKAPSLPNSILRQRAQVAAPTPSTAADVSKLPAPLENDPPPAIPLPPPPPEPKMKYVPKKSQKELEREAKEKEFVDGQHPNYINGVWHCSNCGCPESIAIGRRKGPLGDKSQCGTCGKFWHRHRRPRPVEYNPDPEFHMRKEGDTKNTSKKKSGTQKGQGAAATSTPMDVSAPATPAKNGDIDSRRSPSPNRDDDDRAISPVSTASSASEPPLAQKIKLNGVGHKSGTPRSSAGPKSLGKPITPSLGRREEKFITPKVKAENGHEVSSNTPAPNSPSINMIPPQLPPWLSAALQNMRSRYPDDRFEAILRKTTGNPPDWRIRCLDCPGKLYTPGPGESLSNYEVHLRNRQHRQRVNDRLSIGSPQKTS</sequence>
<feature type="compositionally biased region" description="Polar residues" evidence="1">
    <location>
        <begin position="456"/>
        <end position="465"/>
    </location>
</feature>
<feature type="region of interest" description="Disordered" evidence="1">
    <location>
        <begin position="320"/>
        <end position="346"/>
    </location>
</feature>
<dbReference type="PANTHER" id="PTHR12460">
    <property type="entry name" value="CYCLIN-DEPENDENT KINASE INHIBITOR-RELATED PROTEIN"/>
    <property type="match status" value="1"/>
</dbReference>
<dbReference type="EMBL" id="JH971392">
    <property type="protein sequence ID" value="EKM78386.1"/>
    <property type="molecule type" value="Genomic_DNA"/>
</dbReference>
<dbReference type="OrthoDB" id="515064at2759"/>
<feature type="region of interest" description="Disordered" evidence="1">
    <location>
        <begin position="1558"/>
        <end position="1616"/>
    </location>
</feature>
<evidence type="ECO:0000313" key="2">
    <source>
        <dbReference type="EMBL" id="EKM78386.1"/>
    </source>
</evidence>
<feature type="compositionally biased region" description="Low complexity" evidence="1">
    <location>
        <begin position="175"/>
        <end position="185"/>
    </location>
</feature>
<evidence type="ECO:0000256" key="1">
    <source>
        <dbReference type="SAM" id="MobiDB-lite"/>
    </source>
</evidence>
<feature type="compositionally biased region" description="Basic and acidic residues" evidence="1">
    <location>
        <begin position="1790"/>
        <end position="1807"/>
    </location>
</feature>
<feature type="compositionally biased region" description="Basic and acidic residues" evidence="1">
    <location>
        <begin position="21"/>
        <end position="39"/>
    </location>
</feature>
<feature type="compositionally biased region" description="Low complexity" evidence="1">
    <location>
        <begin position="670"/>
        <end position="682"/>
    </location>
</feature>
<dbReference type="Pfam" id="PF04855">
    <property type="entry name" value="SNF5"/>
    <property type="match status" value="1"/>
</dbReference>
<feature type="compositionally biased region" description="Basic and acidic residues" evidence="1">
    <location>
        <begin position="1604"/>
        <end position="1616"/>
    </location>
</feature>
<feature type="compositionally biased region" description="Low complexity" evidence="1">
    <location>
        <begin position="969"/>
        <end position="979"/>
    </location>
</feature>
<dbReference type="GO" id="GO:0006338">
    <property type="term" value="P:chromatin remodeling"/>
    <property type="evidence" value="ECO:0007669"/>
    <property type="project" value="InterPro"/>
</dbReference>
<accession>K5WSJ0</accession>
<feature type="region of interest" description="Disordered" evidence="1">
    <location>
        <begin position="456"/>
        <end position="782"/>
    </location>
</feature>
<feature type="region of interest" description="Disordered" evidence="1">
    <location>
        <begin position="150"/>
        <end position="185"/>
    </location>
</feature>
<proteinExistence type="predicted"/>
<feature type="region of interest" description="Disordered" evidence="1">
    <location>
        <begin position="1646"/>
        <end position="1824"/>
    </location>
</feature>
<dbReference type="STRING" id="597362.K5WSJ0"/>